<dbReference type="Proteomes" id="UP000332933">
    <property type="component" value="Unassembled WGS sequence"/>
</dbReference>
<dbReference type="Gene3D" id="3.20.20.80">
    <property type="entry name" value="Glycosidases"/>
    <property type="match status" value="1"/>
</dbReference>
<evidence type="ECO:0000256" key="8">
    <source>
        <dbReference type="ARBA" id="ARBA00023277"/>
    </source>
</evidence>
<dbReference type="GO" id="GO:0042973">
    <property type="term" value="F:glucan endo-1,3-beta-D-glucosidase activity"/>
    <property type="evidence" value="ECO:0007669"/>
    <property type="project" value="UniProtKB-EC"/>
</dbReference>
<evidence type="ECO:0000256" key="12">
    <source>
        <dbReference type="ARBA" id="ARBA00042373"/>
    </source>
</evidence>
<keyword evidence="6" id="KW-0472">Membrane</keyword>
<keyword evidence="7" id="KW-0325">Glycoprotein</keyword>
<evidence type="ECO:0000256" key="3">
    <source>
        <dbReference type="ARBA" id="ARBA00012780"/>
    </source>
</evidence>
<dbReference type="PANTHER" id="PTHR16631">
    <property type="entry name" value="GLUCAN 1,3-BETA-GLUCOSIDASE"/>
    <property type="match status" value="1"/>
</dbReference>
<dbReference type="EC" id="3.2.1.39" evidence="3"/>
<dbReference type="GO" id="GO:0071555">
    <property type="term" value="P:cell wall organization"/>
    <property type="evidence" value="ECO:0007669"/>
    <property type="project" value="UniProtKB-KW"/>
</dbReference>
<dbReference type="PANTHER" id="PTHR16631:SF17">
    <property type="entry name" value="GLUCAN ENDO-1,3-BETA-GLUCOSIDASE BTGC"/>
    <property type="match status" value="1"/>
</dbReference>
<evidence type="ECO:0000256" key="1">
    <source>
        <dbReference type="ARBA" id="ARBA00000382"/>
    </source>
</evidence>
<evidence type="ECO:0000256" key="10">
    <source>
        <dbReference type="ARBA" id="ARBA00023326"/>
    </source>
</evidence>
<evidence type="ECO:0000256" key="9">
    <source>
        <dbReference type="ARBA" id="ARBA00023316"/>
    </source>
</evidence>
<comment type="subcellular location">
    <subcellularLocation>
        <location evidence="2">Cell membrane</location>
    </subcellularLocation>
</comment>
<dbReference type="EMBL" id="CAADRA010000078">
    <property type="protein sequence ID" value="VFT78335.1"/>
    <property type="molecule type" value="Genomic_DNA"/>
</dbReference>
<evidence type="ECO:0000313" key="16">
    <source>
        <dbReference type="Proteomes" id="UP000332933"/>
    </source>
</evidence>
<reference evidence="14" key="2">
    <citation type="submission" date="2019-06" db="EMBL/GenBank/DDBJ databases">
        <title>Genomics analysis of Aphanomyces spp. identifies a new class of oomycete effector associated with host adaptation.</title>
        <authorList>
            <person name="Gaulin E."/>
        </authorList>
    </citation>
    <scope>NUCLEOTIDE SEQUENCE</scope>
    <source>
        <strain evidence="14">CBS 578.67</strain>
    </source>
</reference>
<dbReference type="InterPro" id="IPR050732">
    <property type="entry name" value="Beta-glucan_modifiers"/>
</dbReference>
<protein>
    <recommendedName>
        <fullName evidence="3">glucan endo-1,3-beta-D-glucosidase</fullName>
        <ecNumber evidence="3">3.2.1.39</ecNumber>
    </recommendedName>
    <alternativeName>
        <fullName evidence="13">Endo-1,3-beta-glucanase btgC</fullName>
    </alternativeName>
    <alternativeName>
        <fullName evidence="12">Laminarinase btgC</fullName>
    </alternativeName>
</protein>
<gene>
    <name evidence="15" type="primary">Aste57867_1114</name>
    <name evidence="14" type="ORF">As57867_001113</name>
    <name evidence="15" type="ORF">ASTE57867_1114</name>
</gene>
<sequence>MGAVDPIPAAKEAGLQIAAGVWRRSGEAKVQADIDAIVSGIKAYPGTVMAVYVGNEDLANGFDVITVASYVTRVRRALSANGITDVPIGSVQRDLDFLHAPALADVCDVVGVFIYPYFGSSINAKVGGKARLTETGWPTSGDFNGHVGSTELAKAYWHAYCTWSEARAGTTTPFYFQYRDVADKTRDYNAHFGLVEGSTSAWKFDAHATMSSTTPVVVHDSSMFDCS</sequence>
<comment type="function">
    <text evidence="11">Glucanases play a role in cell expansion during growth, in cell-cell fusion during mating, and in spore release during sporulation. This enzyme may be involved in beta-glucan degradation. Active on laminarin and lichenan.</text>
</comment>
<evidence type="ECO:0000256" key="11">
    <source>
        <dbReference type="ARBA" id="ARBA00037649"/>
    </source>
</evidence>
<dbReference type="InterPro" id="IPR017853">
    <property type="entry name" value="GH"/>
</dbReference>
<evidence type="ECO:0000256" key="5">
    <source>
        <dbReference type="ARBA" id="ARBA00022801"/>
    </source>
</evidence>
<organism evidence="15 16">
    <name type="scientific">Aphanomyces stellatus</name>
    <dbReference type="NCBI Taxonomy" id="120398"/>
    <lineage>
        <taxon>Eukaryota</taxon>
        <taxon>Sar</taxon>
        <taxon>Stramenopiles</taxon>
        <taxon>Oomycota</taxon>
        <taxon>Saprolegniomycetes</taxon>
        <taxon>Saprolegniales</taxon>
        <taxon>Verrucalvaceae</taxon>
        <taxon>Aphanomyces</taxon>
    </lineage>
</organism>
<evidence type="ECO:0000313" key="15">
    <source>
        <dbReference type="EMBL" id="VFT78335.1"/>
    </source>
</evidence>
<dbReference type="GO" id="GO:0005886">
    <property type="term" value="C:plasma membrane"/>
    <property type="evidence" value="ECO:0007669"/>
    <property type="project" value="UniProtKB-SubCell"/>
</dbReference>
<keyword evidence="10" id="KW-0624">Polysaccharide degradation</keyword>
<evidence type="ECO:0000256" key="13">
    <source>
        <dbReference type="ARBA" id="ARBA00043078"/>
    </source>
</evidence>
<proteinExistence type="predicted"/>
<comment type="catalytic activity">
    <reaction evidence="1">
        <text>Hydrolysis of (1-&gt;3)-beta-D-glucosidic linkages in (1-&gt;3)-beta-D-glucans.</text>
        <dbReference type="EC" id="3.2.1.39"/>
    </reaction>
</comment>
<accession>A0A485K4L1</accession>
<evidence type="ECO:0000256" key="6">
    <source>
        <dbReference type="ARBA" id="ARBA00023136"/>
    </source>
</evidence>
<evidence type="ECO:0000313" key="14">
    <source>
        <dbReference type="EMBL" id="KAF0719330.1"/>
    </source>
</evidence>
<dbReference type="EMBL" id="VJMH01000078">
    <property type="protein sequence ID" value="KAF0719330.1"/>
    <property type="molecule type" value="Genomic_DNA"/>
</dbReference>
<keyword evidence="9" id="KW-0961">Cell wall biogenesis/degradation</keyword>
<evidence type="ECO:0000256" key="2">
    <source>
        <dbReference type="ARBA" id="ARBA00004236"/>
    </source>
</evidence>
<keyword evidence="5" id="KW-0378">Hydrolase</keyword>
<keyword evidence="16" id="KW-1185">Reference proteome</keyword>
<keyword evidence="4" id="KW-1003">Cell membrane</keyword>
<name>A0A485K4L1_9STRA</name>
<dbReference type="OrthoDB" id="77201at2759"/>
<dbReference type="SUPFAM" id="SSF51445">
    <property type="entry name" value="(Trans)glycosidases"/>
    <property type="match status" value="1"/>
</dbReference>
<dbReference type="AlphaFoldDB" id="A0A485K4L1"/>
<keyword evidence="8" id="KW-0119">Carbohydrate metabolism</keyword>
<evidence type="ECO:0000256" key="4">
    <source>
        <dbReference type="ARBA" id="ARBA00022475"/>
    </source>
</evidence>
<dbReference type="GO" id="GO:0000272">
    <property type="term" value="P:polysaccharide catabolic process"/>
    <property type="evidence" value="ECO:0007669"/>
    <property type="project" value="UniProtKB-KW"/>
</dbReference>
<reference evidence="15 16" key="1">
    <citation type="submission" date="2019-03" db="EMBL/GenBank/DDBJ databases">
        <authorList>
            <person name="Gaulin E."/>
            <person name="Dumas B."/>
        </authorList>
    </citation>
    <scope>NUCLEOTIDE SEQUENCE [LARGE SCALE GENOMIC DNA]</scope>
    <source>
        <strain evidence="15">CBS 568.67</strain>
    </source>
</reference>
<evidence type="ECO:0000256" key="7">
    <source>
        <dbReference type="ARBA" id="ARBA00023180"/>
    </source>
</evidence>